<name>A0A7W6DIE3_9SPHN</name>
<dbReference type="SUPFAM" id="SSF51126">
    <property type="entry name" value="Pectin lyase-like"/>
    <property type="match status" value="1"/>
</dbReference>
<keyword evidence="2" id="KW-1185">Reference proteome</keyword>
<dbReference type="EMBL" id="JACIEB010000001">
    <property type="protein sequence ID" value="MBB3981117.1"/>
    <property type="molecule type" value="Genomic_DNA"/>
</dbReference>
<accession>A0A7W6DIE3</accession>
<dbReference type="Proteomes" id="UP000552757">
    <property type="component" value="Unassembled WGS sequence"/>
</dbReference>
<gene>
    <name evidence="1" type="ORF">GGR44_000748</name>
</gene>
<evidence type="ECO:0000313" key="1">
    <source>
        <dbReference type="EMBL" id="MBB3981117.1"/>
    </source>
</evidence>
<dbReference type="Gene3D" id="2.160.20.10">
    <property type="entry name" value="Single-stranded right-handed beta-helix, Pectin lyase-like"/>
    <property type="match status" value="1"/>
</dbReference>
<comment type="caution">
    <text evidence="1">The sequence shown here is derived from an EMBL/GenBank/DDBJ whole genome shotgun (WGS) entry which is preliminary data.</text>
</comment>
<evidence type="ECO:0000313" key="2">
    <source>
        <dbReference type="Proteomes" id="UP000552757"/>
    </source>
</evidence>
<organism evidence="1 2">
    <name type="scientific">Sphingobium fontiphilum</name>
    <dbReference type="NCBI Taxonomy" id="944425"/>
    <lineage>
        <taxon>Bacteria</taxon>
        <taxon>Pseudomonadati</taxon>
        <taxon>Pseudomonadota</taxon>
        <taxon>Alphaproteobacteria</taxon>
        <taxon>Sphingomonadales</taxon>
        <taxon>Sphingomonadaceae</taxon>
        <taxon>Sphingobium</taxon>
    </lineage>
</organism>
<dbReference type="InterPro" id="IPR012334">
    <property type="entry name" value="Pectin_lyas_fold"/>
</dbReference>
<protein>
    <recommendedName>
        <fullName evidence="3">Right-handed parallel beta-helix repeat-containing protein</fullName>
    </recommendedName>
</protein>
<proteinExistence type="predicted"/>
<dbReference type="InterPro" id="IPR011050">
    <property type="entry name" value="Pectin_lyase_fold/virulence"/>
</dbReference>
<evidence type="ECO:0008006" key="3">
    <source>
        <dbReference type="Google" id="ProtNLM"/>
    </source>
</evidence>
<sequence length="328" mass="35464">MMLSFFLAMAMATSERPALPGAAPCPAATRQKLLTPAKPGEGAFPLNCSITLKRGENIARPILIEGEQASGVHLDCNGGKLTPGAARINVRMPTLAIWSRMAGPGRWSRPEQVLVERCAILGAVHIYGVGAGQKVEQLVDASRKADFTKVAQTAAPINVTIRDSRLTAINNIPLYVGPGVTRFSLLDSRIDGKGTLAIYLDHEGGWNRIEGNDIDFEPRREMIAIDGSAHNSIRGNHIVLRGKAAAQIYRNCGERSVIRHQAPTDNIVTGNDFDYIGAQPRVLVGQNARKGRSPVCGDDAGYPFGSSIDDMDHAERNQIDGNRVRARR</sequence>
<dbReference type="AlphaFoldDB" id="A0A7W6DIE3"/>
<reference evidence="1 2" key="1">
    <citation type="submission" date="2020-08" db="EMBL/GenBank/DDBJ databases">
        <title>Genomic Encyclopedia of Type Strains, Phase IV (KMG-IV): sequencing the most valuable type-strain genomes for metagenomic binning, comparative biology and taxonomic classification.</title>
        <authorList>
            <person name="Goeker M."/>
        </authorList>
    </citation>
    <scope>NUCLEOTIDE SEQUENCE [LARGE SCALE GENOMIC DNA]</scope>
    <source>
        <strain evidence="1 2">DSM 29348</strain>
    </source>
</reference>
<dbReference type="RefSeq" id="WP_183954073.1">
    <property type="nucleotide sequence ID" value="NZ_JACIEB010000001.1"/>
</dbReference>